<evidence type="ECO:0000313" key="1">
    <source>
        <dbReference type="EMBL" id="MFD2319320.1"/>
    </source>
</evidence>
<name>A0ABW5EMC5_9BURK</name>
<dbReference type="EMBL" id="JBHUIG010000011">
    <property type="protein sequence ID" value="MFD2319320.1"/>
    <property type="molecule type" value="Genomic_DNA"/>
</dbReference>
<proteinExistence type="predicted"/>
<gene>
    <name evidence="1" type="ORF">ACFSPV_11415</name>
</gene>
<accession>A0ABW5EMC5</accession>
<reference evidence="2" key="1">
    <citation type="journal article" date="2019" name="Int. J. Syst. Evol. Microbiol.">
        <title>The Global Catalogue of Microorganisms (GCM) 10K type strain sequencing project: providing services to taxonomists for standard genome sequencing and annotation.</title>
        <authorList>
            <consortium name="The Broad Institute Genomics Platform"/>
            <consortium name="The Broad Institute Genome Sequencing Center for Infectious Disease"/>
            <person name="Wu L."/>
            <person name="Ma J."/>
        </authorList>
    </citation>
    <scope>NUCLEOTIDE SEQUENCE [LARGE SCALE GENOMIC DNA]</scope>
    <source>
        <strain evidence="2">CCUG 62793</strain>
    </source>
</reference>
<evidence type="ECO:0000313" key="2">
    <source>
        <dbReference type="Proteomes" id="UP001597287"/>
    </source>
</evidence>
<dbReference type="Proteomes" id="UP001597287">
    <property type="component" value="Unassembled WGS sequence"/>
</dbReference>
<organism evidence="1 2">
    <name type="scientific">Delftia deserti</name>
    <dbReference type="NCBI Taxonomy" id="1651218"/>
    <lineage>
        <taxon>Bacteria</taxon>
        <taxon>Pseudomonadati</taxon>
        <taxon>Pseudomonadota</taxon>
        <taxon>Betaproteobacteria</taxon>
        <taxon>Burkholderiales</taxon>
        <taxon>Comamonadaceae</taxon>
        <taxon>Delftia</taxon>
    </lineage>
</organism>
<comment type="caution">
    <text evidence="1">The sequence shown here is derived from an EMBL/GenBank/DDBJ whole genome shotgun (WGS) entry which is preliminary data.</text>
</comment>
<protein>
    <submittedName>
        <fullName evidence="1">Uncharacterized protein</fullName>
    </submittedName>
</protein>
<keyword evidence="2" id="KW-1185">Reference proteome</keyword>
<dbReference type="RefSeq" id="WP_046238509.1">
    <property type="nucleotide sequence ID" value="NZ_JBHSIH010000001.1"/>
</dbReference>
<sequence length="106" mass="12255">MTSDNHLKQDRQSLMLHIEAVKLLDAEPALANIALATLIRWDEHVSPRSKPLREQWFRIIKNKDWALALEESERGNQLRQASPLTTLLPQAVRLEIIRSLRTKSSH</sequence>